<gene>
    <name evidence="2" type="ORF">H1B31_02825</name>
</gene>
<dbReference type="GO" id="GO:0016787">
    <property type="term" value="F:hydrolase activity"/>
    <property type="evidence" value="ECO:0007669"/>
    <property type="project" value="UniProtKB-KW"/>
</dbReference>
<keyword evidence="3" id="KW-1185">Reference proteome</keyword>
<proteinExistence type="predicted"/>
<dbReference type="EMBL" id="CP060204">
    <property type="protein sequence ID" value="QNH55422.1"/>
    <property type="molecule type" value="Genomic_DNA"/>
</dbReference>
<dbReference type="Proteomes" id="UP000515480">
    <property type="component" value="Chromosome"/>
</dbReference>
<dbReference type="InterPro" id="IPR043472">
    <property type="entry name" value="Macro_dom-like"/>
</dbReference>
<evidence type="ECO:0000259" key="1">
    <source>
        <dbReference type="PROSITE" id="PS51154"/>
    </source>
</evidence>
<dbReference type="PANTHER" id="PTHR11106:SF27">
    <property type="entry name" value="MACRO DOMAIN-CONTAINING PROTEIN"/>
    <property type="match status" value="1"/>
</dbReference>
<dbReference type="InterPro" id="IPR002589">
    <property type="entry name" value="Macro_dom"/>
</dbReference>
<organism evidence="2 3">
    <name type="scientific">Selenomonas timonae</name>
    <dbReference type="NCBI Taxonomy" id="2754044"/>
    <lineage>
        <taxon>Bacteria</taxon>
        <taxon>Bacillati</taxon>
        <taxon>Bacillota</taxon>
        <taxon>Negativicutes</taxon>
        <taxon>Selenomonadales</taxon>
        <taxon>Selenomonadaceae</taxon>
        <taxon>Selenomonas</taxon>
    </lineage>
</organism>
<reference evidence="2 3" key="1">
    <citation type="submission" date="2020-07" db="EMBL/GenBank/DDBJ databases">
        <title>Complete genome and description of Selenomonas timonensis sp. nov., a new bacterium isolated from a gingivitis subject.</title>
        <authorList>
            <person name="Antezack A."/>
        </authorList>
    </citation>
    <scope>NUCLEOTIDE SEQUENCE [LARGE SCALE GENOMIC DNA]</scope>
    <source>
        <strain evidence="2 3">Marseille-Q3039</strain>
    </source>
</reference>
<dbReference type="SMART" id="SM00506">
    <property type="entry name" value="A1pp"/>
    <property type="match status" value="1"/>
</dbReference>
<evidence type="ECO:0000313" key="2">
    <source>
        <dbReference type="EMBL" id="QNH55422.1"/>
    </source>
</evidence>
<dbReference type="RefSeq" id="WP_185981216.1">
    <property type="nucleotide sequence ID" value="NZ_CP060204.1"/>
</dbReference>
<dbReference type="SUPFAM" id="SSF52949">
    <property type="entry name" value="Macro domain-like"/>
    <property type="match status" value="1"/>
</dbReference>
<feature type="domain" description="Macro" evidence="1">
    <location>
        <begin position="57"/>
        <end position="244"/>
    </location>
</feature>
<dbReference type="Gene3D" id="3.40.220.10">
    <property type="entry name" value="Leucine Aminopeptidase, subunit E, domain 1"/>
    <property type="match status" value="1"/>
</dbReference>
<dbReference type="AlphaFoldDB" id="A0A7G7VMS9"/>
<dbReference type="Pfam" id="PF01661">
    <property type="entry name" value="Macro"/>
    <property type="match status" value="1"/>
</dbReference>
<dbReference type="PANTHER" id="PTHR11106">
    <property type="entry name" value="GANGLIOSIDE INDUCED DIFFERENTIATION ASSOCIATED PROTEIN 2-RELATED"/>
    <property type="match status" value="1"/>
</dbReference>
<dbReference type="NCBIfam" id="NF003163">
    <property type="entry name" value="PRK04143.1"/>
    <property type="match status" value="1"/>
</dbReference>
<dbReference type="CDD" id="cd02908">
    <property type="entry name" value="Macro_OAADPr_deacetylase"/>
    <property type="match status" value="1"/>
</dbReference>
<accession>A0A7G7VMS9</accession>
<protein>
    <submittedName>
        <fullName evidence="2">Protein-ADP-ribose hydrolase</fullName>
    </submittedName>
</protein>
<dbReference type="KEGG" id="stim:H1B31_02825"/>
<keyword evidence="2" id="KW-0378">Hydrolase</keyword>
<dbReference type="PROSITE" id="PS51154">
    <property type="entry name" value="MACRO"/>
    <property type="match status" value="1"/>
</dbReference>
<evidence type="ECO:0000313" key="3">
    <source>
        <dbReference type="Proteomes" id="UP000515480"/>
    </source>
</evidence>
<sequence length="244" mass="26694">MPEYRAQAVQVGEDHAAQRGLLRALMNARPPRPISEEFLRLQDELLSAEREGRGVVDVMTLPAVPSDPRIVLWQGDITRLAADAIVNAANSALLGCFIPCHRCIDNAIHSAAGLQLRAECAALMERQGHPEETGRAKLTAGYNLPARHVLHTVGPIVAGALTDEDLALLASCYRSCLSLAAKHGLSSIAFCCISTGEFHFPNEAAAEIAVREVCAFLRENDSIERVIFNVFKDEDRAIYERLLR</sequence>
<name>A0A7G7VMS9_9FIRM</name>